<reference evidence="3" key="1">
    <citation type="submission" date="2013-06" db="EMBL/GenBank/DDBJ databases">
        <authorList>
            <person name="Zhao Q."/>
        </authorList>
    </citation>
    <scope>NUCLEOTIDE SEQUENCE</scope>
    <source>
        <strain evidence="3">cv. W1943</strain>
    </source>
</reference>
<keyword evidence="3" id="KW-1185">Reference proteome</keyword>
<organism evidence="2 3">
    <name type="scientific">Oryza rufipogon</name>
    <name type="common">Brownbeard rice</name>
    <name type="synonym">Asian wild rice</name>
    <dbReference type="NCBI Taxonomy" id="4529"/>
    <lineage>
        <taxon>Eukaryota</taxon>
        <taxon>Viridiplantae</taxon>
        <taxon>Streptophyta</taxon>
        <taxon>Embryophyta</taxon>
        <taxon>Tracheophyta</taxon>
        <taxon>Spermatophyta</taxon>
        <taxon>Magnoliopsida</taxon>
        <taxon>Liliopsida</taxon>
        <taxon>Poales</taxon>
        <taxon>Poaceae</taxon>
        <taxon>BOP clade</taxon>
        <taxon>Oryzoideae</taxon>
        <taxon>Oryzeae</taxon>
        <taxon>Oryzinae</taxon>
        <taxon>Oryza</taxon>
    </lineage>
</organism>
<proteinExistence type="predicted"/>
<reference evidence="2" key="2">
    <citation type="submission" date="2015-06" db="UniProtKB">
        <authorList>
            <consortium name="EnsemblPlants"/>
        </authorList>
    </citation>
    <scope>IDENTIFICATION</scope>
</reference>
<name>A0A0E0PD16_ORYRU</name>
<protein>
    <submittedName>
        <fullName evidence="2">Uncharacterized protein</fullName>
    </submittedName>
</protein>
<dbReference type="HOGENOM" id="CLU_2726648_0_0_1"/>
<dbReference type="AlphaFoldDB" id="A0A0E0PD16"/>
<evidence type="ECO:0000256" key="1">
    <source>
        <dbReference type="SAM" id="MobiDB-lite"/>
    </source>
</evidence>
<dbReference type="EnsemblPlants" id="ORUFI04G24240.2">
    <property type="protein sequence ID" value="ORUFI04G24240.2"/>
    <property type="gene ID" value="ORUFI04G24240"/>
</dbReference>
<accession>A0A0E0PD16</accession>
<feature type="region of interest" description="Disordered" evidence="1">
    <location>
        <begin position="1"/>
        <end position="58"/>
    </location>
</feature>
<sequence length="72" mass="7885">MRADATFRRRPVARAVAQLGTTLPHRPRRPAAPPAPSRIAPPSAARTHPREDKVFGGSNMDKLWGCSYTAVH</sequence>
<feature type="compositionally biased region" description="Low complexity" evidence="1">
    <location>
        <begin position="37"/>
        <end position="46"/>
    </location>
</feature>
<evidence type="ECO:0000313" key="2">
    <source>
        <dbReference type="EnsemblPlants" id="ORUFI04G24240.2"/>
    </source>
</evidence>
<dbReference type="Gramene" id="ORUFI04G24240.2">
    <property type="protein sequence ID" value="ORUFI04G24240.2"/>
    <property type="gene ID" value="ORUFI04G24240"/>
</dbReference>
<evidence type="ECO:0000313" key="3">
    <source>
        <dbReference type="Proteomes" id="UP000008022"/>
    </source>
</evidence>
<dbReference type="Proteomes" id="UP000008022">
    <property type="component" value="Unassembled WGS sequence"/>
</dbReference>